<dbReference type="InterPro" id="IPR003660">
    <property type="entry name" value="HAMP_dom"/>
</dbReference>
<evidence type="ECO:0000256" key="12">
    <source>
        <dbReference type="SAM" id="MobiDB-lite"/>
    </source>
</evidence>
<evidence type="ECO:0000256" key="6">
    <source>
        <dbReference type="ARBA" id="ARBA00022741"/>
    </source>
</evidence>
<evidence type="ECO:0000256" key="5">
    <source>
        <dbReference type="ARBA" id="ARBA00022692"/>
    </source>
</evidence>
<feature type="transmembrane region" description="Helical" evidence="13">
    <location>
        <begin position="12"/>
        <end position="34"/>
    </location>
</feature>
<dbReference type="RefSeq" id="WP_377600575.1">
    <property type="nucleotide sequence ID" value="NZ_JBHUME010000005.1"/>
</dbReference>
<evidence type="ECO:0000313" key="16">
    <source>
        <dbReference type="Proteomes" id="UP001597541"/>
    </source>
</evidence>
<feature type="transmembrane region" description="Helical" evidence="13">
    <location>
        <begin position="282"/>
        <end position="301"/>
    </location>
</feature>
<keyword evidence="10" id="KW-0902">Two-component regulatory system</keyword>
<keyword evidence="6" id="KW-0547">Nucleotide-binding</keyword>
<comment type="subcellular location">
    <subcellularLocation>
        <location evidence="1">Cell membrane</location>
        <topology evidence="1">Multi-pass membrane protein</topology>
    </subcellularLocation>
</comment>
<dbReference type="SUPFAM" id="SSF55874">
    <property type="entry name" value="ATPase domain of HSP90 chaperone/DNA topoisomerase II/histidine kinase"/>
    <property type="match status" value="1"/>
</dbReference>
<keyword evidence="4 15" id="KW-0808">Transferase</keyword>
<comment type="caution">
    <text evidence="15">The sequence shown here is derived from an EMBL/GenBank/DDBJ whole genome shotgun (WGS) entry which is preliminary data.</text>
</comment>
<dbReference type="EMBL" id="JBHUME010000005">
    <property type="protein sequence ID" value="MFD2611688.1"/>
    <property type="molecule type" value="Genomic_DNA"/>
</dbReference>
<sequence length="586" mass="66315">MAWIYRISFKLFALCFVILLSSIVSISLISYQYMRAEMMKHEQVYTEQLLLKVEQYLDLYSAMAQSLLSSVDTMVEEGTEEALQSQMDHLYDSSIDYINNIYIIRPDLSVTGGNIYTKVFSEAVPARESIYNNAVKAWPETVISEPYQSKYSGYTVTVSKGLRKGHEYVVAAVDLNIRSLKGRLLELSGTDDVTLGLLSAKGQVVAWPAEGPERAGNQAQPDIGGLTVQDLLNEPYRQITVDEGGRPKFYIEKRYLERLNWVAVAELKGTRVENALDLLEHYLVYFIIFGLLVSLGASWAISRYIRKPLNSLIRIMRRMRSGNLNITIYNRRKDEFGELASAFSEMIRRIRHLIDDLNASESLKRTLEIQMLQSQINPHFLYNTLGSISNVVELGRPEQVDPIIRSLISILEYGVEDAADEVTLKEELENVKHYLYIQNIRYDCTFELELHIAPELMGMNVLRLMLQPIVENSIFHGYQGGRKKGPIRIAAYCTEKGAVIEVTDYGAGMEGADAEPWKRQSASENKPSRRQRIGLYNIHKRLQLHYGDKSGIGVRTAPGQGTTVIIRIQKGGGTGHANLNLPDRGR</sequence>
<dbReference type="GO" id="GO:0004673">
    <property type="term" value="F:protein histidine kinase activity"/>
    <property type="evidence" value="ECO:0007669"/>
    <property type="project" value="UniProtKB-EC"/>
</dbReference>
<keyword evidence="11 13" id="KW-0472">Membrane</keyword>
<accession>A0ABW5P9R7</accession>
<keyword evidence="5 13" id="KW-0812">Transmembrane</keyword>
<evidence type="ECO:0000259" key="14">
    <source>
        <dbReference type="PROSITE" id="PS50885"/>
    </source>
</evidence>
<keyword evidence="16" id="KW-1185">Reference proteome</keyword>
<evidence type="ECO:0000256" key="9">
    <source>
        <dbReference type="ARBA" id="ARBA00022989"/>
    </source>
</evidence>
<dbReference type="SUPFAM" id="SSF158472">
    <property type="entry name" value="HAMP domain-like"/>
    <property type="match status" value="1"/>
</dbReference>
<evidence type="ECO:0000256" key="13">
    <source>
        <dbReference type="SAM" id="Phobius"/>
    </source>
</evidence>
<dbReference type="Pfam" id="PF02518">
    <property type="entry name" value="HATPase_c"/>
    <property type="match status" value="1"/>
</dbReference>
<dbReference type="PANTHER" id="PTHR34220:SF11">
    <property type="entry name" value="SENSOR PROTEIN KINASE HPTS"/>
    <property type="match status" value="1"/>
</dbReference>
<dbReference type="PROSITE" id="PS50885">
    <property type="entry name" value="HAMP"/>
    <property type="match status" value="1"/>
</dbReference>
<evidence type="ECO:0000256" key="2">
    <source>
        <dbReference type="ARBA" id="ARBA00022475"/>
    </source>
</evidence>
<evidence type="ECO:0000256" key="10">
    <source>
        <dbReference type="ARBA" id="ARBA00023012"/>
    </source>
</evidence>
<dbReference type="Pfam" id="PF00672">
    <property type="entry name" value="HAMP"/>
    <property type="match status" value="1"/>
</dbReference>
<dbReference type="Pfam" id="PF06580">
    <property type="entry name" value="His_kinase"/>
    <property type="match status" value="1"/>
</dbReference>
<evidence type="ECO:0000256" key="8">
    <source>
        <dbReference type="ARBA" id="ARBA00022840"/>
    </source>
</evidence>
<reference evidence="16" key="1">
    <citation type="journal article" date="2019" name="Int. J. Syst. Evol. Microbiol.">
        <title>The Global Catalogue of Microorganisms (GCM) 10K type strain sequencing project: providing services to taxonomists for standard genome sequencing and annotation.</title>
        <authorList>
            <consortium name="The Broad Institute Genomics Platform"/>
            <consortium name="The Broad Institute Genome Sequencing Center for Infectious Disease"/>
            <person name="Wu L."/>
            <person name="Ma J."/>
        </authorList>
    </citation>
    <scope>NUCLEOTIDE SEQUENCE [LARGE SCALE GENOMIC DNA]</scope>
    <source>
        <strain evidence="16">KCTC 3950</strain>
    </source>
</reference>
<evidence type="ECO:0000256" key="1">
    <source>
        <dbReference type="ARBA" id="ARBA00004651"/>
    </source>
</evidence>
<keyword evidence="2" id="KW-1003">Cell membrane</keyword>
<feature type="region of interest" description="Disordered" evidence="12">
    <location>
        <begin position="510"/>
        <end position="530"/>
    </location>
</feature>
<feature type="domain" description="HAMP" evidence="14">
    <location>
        <begin position="303"/>
        <end position="355"/>
    </location>
</feature>
<evidence type="ECO:0000256" key="11">
    <source>
        <dbReference type="ARBA" id="ARBA00023136"/>
    </source>
</evidence>
<evidence type="ECO:0000256" key="4">
    <source>
        <dbReference type="ARBA" id="ARBA00022679"/>
    </source>
</evidence>
<dbReference type="EC" id="2.7.13.3" evidence="15"/>
<proteinExistence type="predicted"/>
<keyword evidence="9 13" id="KW-1133">Transmembrane helix</keyword>
<evidence type="ECO:0000256" key="3">
    <source>
        <dbReference type="ARBA" id="ARBA00022553"/>
    </source>
</evidence>
<keyword evidence="7 15" id="KW-0418">Kinase</keyword>
<dbReference type="PANTHER" id="PTHR34220">
    <property type="entry name" value="SENSOR HISTIDINE KINASE YPDA"/>
    <property type="match status" value="1"/>
</dbReference>
<dbReference type="CDD" id="cd06225">
    <property type="entry name" value="HAMP"/>
    <property type="match status" value="1"/>
</dbReference>
<dbReference type="InterPro" id="IPR036890">
    <property type="entry name" value="HATPase_C_sf"/>
</dbReference>
<evidence type="ECO:0000256" key="7">
    <source>
        <dbReference type="ARBA" id="ARBA00022777"/>
    </source>
</evidence>
<name>A0ABW5P9R7_9BACL</name>
<protein>
    <submittedName>
        <fullName evidence="15">Sensor histidine kinase</fullName>
        <ecNumber evidence="15">2.7.13.3</ecNumber>
    </submittedName>
</protein>
<dbReference type="Proteomes" id="UP001597541">
    <property type="component" value="Unassembled WGS sequence"/>
</dbReference>
<dbReference type="InterPro" id="IPR010559">
    <property type="entry name" value="Sig_transdc_His_kin_internal"/>
</dbReference>
<organism evidence="15 16">
    <name type="scientific">Paenibacillus gansuensis</name>
    <dbReference type="NCBI Taxonomy" id="306542"/>
    <lineage>
        <taxon>Bacteria</taxon>
        <taxon>Bacillati</taxon>
        <taxon>Bacillota</taxon>
        <taxon>Bacilli</taxon>
        <taxon>Bacillales</taxon>
        <taxon>Paenibacillaceae</taxon>
        <taxon>Paenibacillus</taxon>
    </lineage>
</organism>
<keyword evidence="3" id="KW-0597">Phosphoprotein</keyword>
<evidence type="ECO:0000313" key="15">
    <source>
        <dbReference type="EMBL" id="MFD2611688.1"/>
    </source>
</evidence>
<dbReference type="Gene3D" id="3.30.565.10">
    <property type="entry name" value="Histidine kinase-like ATPase, C-terminal domain"/>
    <property type="match status" value="1"/>
</dbReference>
<dbReference type="Gene3D" id="6.10.340.10">
    <property type="match status" value="1"/>
</dbReference>
<keyword evidence="8" id="KW-0067">ATP-binding</keyword>
<dbReference type="SMART" id="SM00304">
    <property type="entry name" value="HAMP"/>
    <property type="match status" value="1"/>
</dbReference>
<dbReference type="InterPro" id="IPR003594">
    <property type="entry name" value="HATPase_dom"/>
</dbReference>
<dbReference type="InterPro" id="IPR050640">
    <property type="entry name" value="Bact_2-comp_sensor_kinase"/>
</dbReference>
<gene>
    <name evidence="15" type="ORF">ACFSUF_04545</name>
</gene>